<feature type="compositionally biased region" description="Polar residues" evidence="1">
    <location>
        <begin position="157"/>
        <end position="183"/>
    </location>
</feature>
<proteinExistence type="predicted"/>
<feature type="region of interest" description="Disordered" evidence="1">
    <location>
        <begin position="155"/>
        <end position="183"/>
    </location>
</feature>
<dbReference type="Proteomes" id="UP000654075">
    <property type="component" value="Unassembled WGS sequence"/>
</dbReference>
<gene>
    <name evidence="2" type="ORF">PGLA1383_LOCUS20434</name>
</gene>
<comment type="caution">
    <text evidence="2">The sequence shown here is derived from an EMBL/GenBank/DDBJ whole genome shotgun (WGS) entry which is preliminary data.</text>
</comment>
<dbReference type="EMBL" id="CAJNNV010013927">
    <property type="protein sequence ID" value="CAE8602178.1"/>
    <property type="molecule type" value="Genomic_DNA"/>
</dbReference>
<sequence>MQAQQQQQQQQQRQQQQQQQRIASAQKVIQNVGPSDKCLYSADILIRSLENKWTLDFHFFSINIETLGGRIPCTVQLLLETSLCSRKTVLRSHLNNNLMVSAKGWVSTNNNSKTNRKLLIPLADTIKFPLITSSACGKGGGGTKAACNRHAEKKYKNPTTALTTPNNQPQQLLQTTSHSNNSK</sequence>
<accession>A0A813ET18</accession>
<protein>
    <submittedName>
        <fullName evidence="2">Uncharacterized protein</fullName>
    </submittedName>
</protein>
<evidence type="ECO:0000313" key="2">
    <source>
        <dbReference type="EMBL" id="CAE8602178.1"/>
    </source>
</evidence>
<reference evidence="2" key="1">
    <citation type="submission" date="2021-02" db="EMBL/GenBank/DDBJ databases">
        <authorList>
            <person name="Dougan E. K."/>
            <person name="Rhodes N."/>
            <person name="Thang M."/>
            <person name="Chan C."/>
        </authorList>
    </citation>
    <scope>NUCLEOTIDE SEQUENCE</scope>
</reference>
<organism evidence="2 3">
    <name type="scientific">Polarella glacialis</name>
    <name type="common">Dinoflagellate</name>
    <dbReference type="NCBI Taxonomy" id="89957"/>
    <lineage>
        <taxon>Eukaryota</taxon>
        <taxon>Sar</taxon>
        <taxon>Alveolata</taxon>
        <taxon>Dinophyceae</taxon>
        <taxon>Suessiales</taxon>
        <taxon>Suessiaceae</taxon>
        <taxon>Polarella</taxon>
    </lineage>
</organism>
<name>A0A813ET18_POLGL</name>
<keyword evidence="3" id="KW-1185">Reference proteome</keyword>
<evidence type="ECO:0000256" key="1">
    <source>
        <dbReference type="SAM" id="MobiDB-lite"/>
    </source>
</evidence>
<evidence type="ECO:0000313" key="3">
    <source>
        <dbReference type="Proteomes" id="UP000654075"/>
    </source>
</evidence>
<dbReference type="AlphaFoldDB" id="A0A813ET18"/>